<dbReference type="EMBL" id="CP007139">
    <property type="protein sequence ID" value="AIE86722.1"/>
    <property type="molecule type" value="Genomic_DNA"/>
</dbReference>
<dbReference type="AlphaFoldDB" id="A0A068NTN8"/>
<dbReference type="SUPFAM" id="SSF51197">
    <property type="entry name" value="Clavaminate synthase-like"/>
    <property type="match status" value="1"/>
</dbReference>
<reference evidence="1 2" key="1">
    <citation type="journal article" date="2014" name="PLoS ONE">
        <title>The first complete genome sequence of the class fimbriimonadia in the phylum armatimonadetes.</title>
        <authorList>
            <person name="Hu Z.Y."/>
            <person name="Wang Y.Z."/>
            <person name="Im W.T."/>
            <person name="Wang S.Y."/>
            <person name="Zhao G.P."/>
            <person name="Zheng H.J."/>
            <person name="Quan Z.X."/>
        </authorList>
    </citation>
    <scope>NUCLEOTIDE SEQUENCE [LARGE SCALE GENOMIC DNA]</scope>
    <source>
        <strain evidence="1">Gsoil 348</strain>
    </source>
</reference>
<sequence length="294" mass="34003">MSYRTLTTADVDHFLRKGYVKIEGAFERETAEEWTRTCFRRLGYDMEDKSTWVERRIHMGGDHYVEVEQFAPRVFDAMCDLLGEERIGTPVRWSDHFIVNLGVGAEEPWQPASPSTPGWHKDGDFFRHFLDSPEQGLLVFVNWTDVVHQGGPTYIATDSVPVIAKFLADRPEGVLPGEFNFRELVGQCKEFEEATGQAGDVYLLHPYMLHAASQNPLRLIRVITNPPVHLKEPMRFDRENPNDHSLVEQGVLRAFGVDRYEFRSTAARERVVPERVRRQQQMRDEELRRVQATS</sequence>
<evidence type="ECO:0008006" key="3">
    <source>
        <dbReference type="Google" id="ProtNLM"/>
    </source>
</evidence>
<organism evidence="1 2">
    <name type="scientific">Fimbriimonas ginsengisoli Gsoil 348</name>
    <dbReference type="NCBI Taxonomy" id="661478"/>
    <lineage>
        <taxon>Bacteria</taxon>
        <taxon>Bacillati</taxon>
        <taxon>Armatimonadota</taxon>
        <taxon>Fimbriimonadia</taxon>
        <taxon>Fimbriimonadales</taxon>
        <taxon>Fimbriimonadaceae</taxon>
        <taxon>Fimbriimonas</taxon>
    </lineage>
</organism>
<dbReference type="Gene3D" id="2.60.120.620">
    <property type="entry name" value="q2cbj1_9rhob like domain"/>
    <property type="match status" value="1"/>
</dbReference>
<dbReference type="OrthoDB" id="9798771at2"/>
<dbReference type="STRING" id="661478.OP10G_3354"/>
<dbReference type="HOGENOM" id="CLU_053011_0_0_0"/>
<gene>
    <name evidence="1" type="ORF">OP10G_3354</name>
</gene>
<dbReference type="Proteomes" id="UP000027982">
    <property type="component" value="Chromosome"/>
</dbReference>
<evidence type="ECO:0000313" key="2">
    <source>
        <dbReference type="Proteomes" id="UP000027982"/>
    </source>
</evidence>
<evidence type="ECO:0000313" key="1">
    <source>
        <dbReference type="EMBL" id="AIE86722.1"/>
    </source>
</evidence>
<name>A0A068NTN8_FIMGI</name>
<dbReference type="KEGG" id="fgi:OP10G_3354"/>
<keyword evidence="2" id="KW-1185">Reference proteome</keyword>
<protein>
    <recommendedName>
        <fullName evidence="3">Phytanoyl-CoA dioxygenase</fullName>
    </recommendedName>
</protein>
<dbReference type="eggNOG" id="ENOG502Z7XA">
    <property type="taxonomic scope" value="Bacteria"/>
</dbReference>
<accession>A0A068NTN8</accession>
<dbReference type="RefSeq" id="WP_025229340.1">
    <property type="nucleotide sequence ID" value="NZ_CP007139.1"/>
</dbReference>
<proteinExistence type="predicted"/>